<organism evidence="17 18">
    <name type="scientific">Dendrothele bispora (strain CBS 962.96)</name>
    <dbReference type="NCBI Taxonomy" id="1314807"/>
    <lineage>
        <taxon>Eukaryota</taxon>
        <taxon>Fungi</taxon>
        <taxon>Dikarya</taxon>
        <taxon>Basidiomycota</taxon>
        <taxon>Agaricomycotina</taxon>
        <taxon>Agaricomycetes</taxon>
        <taxon>Agaricomycetidae</taxon>
        <taxon>Agaricales</taxon>
        <taxon>Agaricales incertae sedis</taxon>
        <taxon>Dendrothele</taxon>
    </lineage>
</organism>
<dbReference type="GO" id="GO:0006405">
    <property type="term" value="P:RNA export from nucleus"/>
    <property type="evidence" value="ECO:0007669"/>
    <property type="project" value="TreeGrafter"/>
</dbReference>
<dbReference type="FunFam" id="1.20.5.170:FF:000040">
    <property type="entry name" value="Nuclear pore glycoprotein p62"/>
    <property type="match status" value="1"/>
</dbReference>
<evidence type="ECO:0000256" key="9">
    <source>
        <dbReference type="ARBA" id="ARBA00023132"/>
    </source>
</evidence>
<evidence type="ECO:0000256" key="5">
    <source>
        <dbReference type="ARBA" id="ARBA00022448"/>
    </source>
</evidence>
<keyword evidence="6" id="KW-0509">mRNA transport</keyword>
<dbReference type="InterPro" id="IPR025574">
    <property type="entry name" value="Nucleoporin_FG_rpt"/>
</dbReference>
<dbReference type="Proteomes" id="UP000297245">
    <property type="component" value="Unassembled WGS sequence"/>
</dbReference>
<evidence type="ECO:0000256" key="15">
    <source>
        <dbReference type="SAM" id="MobiDB-lite"/>
    </source>
</evidence>
<feature type="compositionally biased region" description="Polar residues" evidence="15">
    <location>
        <begin position="524"/>
        <end position="534"/>
    </location>
</feature>
<feature type="compositionally biased region" description="Low complexity" evidence="15">
    <location>
        <begin position="145"/>
        <end position="158"/>
    </location>
</feature>
<keyword evidence="8" id="KW-0811">Translocation</keyword>
<dbReference type="GO" id="GO:0044613">
    <property type="term" value="C:nuclear pore central transport channel"/>
    <property type="evidence" value="ECO:0007669"/>
    <property type="project" value="TreeGrafter"/>
</dbReference>
<evidence type="ECO:0000256" key="2">
    <source>
        <dbReference type="ARBA" id="ARBA00004567"/>
    </source>
</evidence>
<feature type="compositionally biased region" description="Low complexity" evidence="15">
    <location>
        <begin position="39"/>
        <end position="58"/>
    </location>
</feature>
<gene>
    <name evidence="17" type="ORF">K435DRAFT_847537</name>
</gene>
<proteinExistence type="inferred from homology"/>
<dbReference type="GO" id="GO:0051028">
    <property type="term" value="P:mRNA transport"/>
    <property type="evidence" value="ECO:0007669"/>
    <property type="project" value="UniProtKB-KW"/>
</dbReference>
<evidence type="ECO:0000259" key="16">
    <source>
        <dbReference type="Pfam" id="PF05064"/>
    </source>
</evidence>
<keyword evidence="18" id="KW-1185">Reference proteome</keyword>
<feature type="compositionally biased region" description="Gly residues" evidence="15">
    <location>
        <begin position="59"/>
        <end position="69"/>
    </location>
</feature>
<sequence length="541" mass="54188">MSFGNTGPSGSGSLFGNTNTANSSGGSTGLFGNAANKPAGSIFGGASTTGATAGSGTATTGGGLFGGASGASTTPSGGLFGNTNTSTTPSGSLFGNTNSAAAPAGSSTPAANNVFGGSFNLPKPTEGTKDAPKPATSNFFSQPNSSTTSAPAPSTPAAGGLFGAKPPDNAAAGNSSATSGTTPAPSGGLFGGGGFFGNKPAATSGTTPTATSSTTGTFSLGGNKDGATPAPSGGLFGTKPAEKKDDKPTENATASTPSGGLFGSASTAKPEEKRDGAPSTGGGLSFGLGLNKPKEGDKPATAPSTTLGPSNFGTGTSTTTPNVAVPPPSMLKGKTIEEIVNKWSNELETHVREFNKFAGEVSMWDRTLIENGNNLATLYSHVLSVERDQNEVDQSLDQIEQQQKDLSVTLDAYEKVTQEIFGGQGGSLRALDTGPADTERDKNYMLATDLHTHLDDLSSSLTQMIGAVNGLSVPPGETSQDDPMAQISQILSSHLESLQWIDGAVREVEGKVTEVEKRVRESGHGSSLNGSVAKSRNFGLR</sequence>
<dbReference type="GO" id="GO:0017056">
    <property type="term" value="F:structural constituent of nuclear pore"/>
    <property type="evidence" value="ECO:0007669"/>
    <property type="project" value="InterPro"/>
</dbReference>
<dbReference type="GO" id="GO:0006606">
    <property type="term" value="P:protein import into nucleus"/>
    <property type="evidence" value="ECO:0007669"/>
    <property type="project" value="TreeGrafter"/>
</dbReference>
<feature type="compositionally biased region" description="Polar residues" evidence="15">
    <location>
        <begin position="1"/>
        <end position="25"/>
    </location>
</feature>
<evidence type="ECO:0000256" key="13">
    <source>
        <dbReference type="ARBA" id="ARBA00081079"/>
    </source>
</evidence>
<evidence type="ECO:0000256" key="6">
    <source>
        <dbReference type="ARBA" id="ARBA00022816"/>
    </source>
</evidence>
<keyword evidence="10" id="KW-0539">Nucleus</keyword>
<dbReference type="PANTHER" id="PTHR12084">
    <property type="entry name" value="NUCLEAR PORE GLYCOPROTEIN P62-RELATED"/>
    <property type="match status" value="1"/>
</dbReference>
<dbReference type="AlphaFoldDB" id="A0A4S8N1G2"/>
<feature type="compositionally biased region" description="Polar residues" evidence="15">
    <location>
        <begin position="302"/>
        <end position="322"/>
    </location>
</feature>
<dbReference type="InterPro" id="IPR007758">
    <property type="entry name" value="Nucleoporin_NSP1_C"/>
</dbReference>
<evidence type="ECO:0000313" key="18">
    <source>
        <dbReference type="Proteomes" id="UP000297245"/>
    </source>
</evidence>
<accession>A0A4S8N1G2</accession>
<evidence type="ECO:0000256" key="14">
    <source>
        <dbReference type="SAM" id="Coils"/>
    </source>
</evidence>
<protein>
    <recommendedName>
        <fullName evidence="11">Nucleoporin NSP1</fullName>
    </recommendedName>
    <alternativeName>
        <fullName evidence="12">Nuclear pore protein NSP1</fullName>
    </alternativeName>
    <alternativeName>
        <fullName evidence="13">Nucleoskeletal-like protein</fullName>
    </alternativeName>
</protein>
<feature type="compositionally biased region" description="Basic and acidic residues" evidence="15">
    <location>
        <begin position="240"/>
        <end position="249"/>
    </location>
</feature>
<feature type="domain" description="Nucleoporin NSP1-like C-terminal" evidence="16">
    <location>
        <begin position="326"/>
        <end position="423"/>
    </location>
</feature>
<evidence type="ECO:0000256" key="3">
    <source>
        <dbReference type="ARBA" id="ARBA00004620"/>
    </source>
</evidence>
<evidence type="ECO:0000313" key="17">
    <source>
        <dbReference type="EMBL" id="THV08694.1"/>
    </source>
</evidence>
<dbReference type="InterPro" id="IPR026010">
    <property type="entry name" value="NSP1/NUP62"/>
</dbReference>
<evidence type="ECO:0000256" key="4">
    <source>
        <dbReference type="ARBA" id="ARBA00005911"/>
    </source>
</evidence>
<keyword evidence="9" id="KW-0906">Nuclear pore complex</keyword>
<evidence type="ECO:0000256" key="12">
    <source>
        <dbReference type="ARBA" id="ARBA00078941"/>
    </source>
</evidence>
<evidence type="ECO:0000256" key="1">
    <source>
        <dbReference type="ARBA" id="ARBA00004335"/>
    </source>
</evidence>
<feature type="compositionally biased region" description="Polar residues" evidence="15">
    <location>
        <begin position="135"/>
        <end position="144"/>
    </location>
</feature>
<dbReference type="PANTHER" id="PTHR12084:SF0">
    <property type="entry name" value="NUCLEAR PORE GLYCOPROTEIN P62"/>
    <property type="match status" value="1"/>
</dbReference>
<keyword evidence="7" id="KW-0653">Protein transport</keyword>
<comment type="subcellular location">
    <subcellularLocation>
        <location evidence="1">Nucleus membrane</location>
        <topology evidence="1">Peripheral membrane protein</topology>
        <orientation evidence="1">Cytoplasmic side</orientation>
    </subcellularLocation>
    <subcellularLocation>
        <location evidence="3">Nucleus membrane</location>
        <topology evidence="3">Peripheral membrane protein</topology>
        <orientation evidence="3">Nucleoplasmic side</orientation>
    </subcellularLocation>
    <subcellularLocation>
        <location evidence="2">Nucleus</location>
        <location evidence="2">Nuclear pore complex</location>
    </subcellularLocation>
</comment>
<name>A0A4S8N1G2_DENBC</name>
<evidence type="ECO:0000256" key="7">
    <source>
        <dbReference type="ARBA" id="ARBA00022927"/>
    </source>
</evidence>
<dbReference type="Pfam" id="PF05064">
    <property type="entry name" value="Nsp1_C"/>
    <property type="match status" value="1"/>
</dbReference>
<comment type="similarity">
    <text evidence="4">Belongs to the nucleoporin NSP1/NUP62 family.</text>
</comment>
<dbReference type="GO" id="GO:0005543">
    <property type="term" value="F:phospholipid binding"/>
    <property type="evidence" value="ECO:0007669"/>
    <property type="project" value="TreeGrafter"/>
</dbReference>
<dbReference type="Pfam" id="PF13634">
    <property type="entry name" value="Nucleoporin_FG"/>
    <property type="match status" value="1"/>
</dbReference>
<feature type="compositionally biased region" description="Low complexity" evidence="15">
    <location>
        <begin position="169"/>
        <end position="187"/>
    </location>
</feature>
<dbReference type="Gene3D" id="1.20.5.170">
    <property type="match status" value="1"/>
</dbReference>
<evidence type="ECO:0000256" key="8">
    <source>
        <dbReference type="ARBA" id="ARBA00023010"/>
    </source>
</evidence>
<keyword evidence="14" id="KW-0175">Coiled coil</keyword>
<feature type="coiled-coil region" evidence="14">
    <location>
        <begin position="385"/>
        <end position="416"/>
    </location>
</feature>
<evidence type="ECO:0000256" key="11">
    <source>
        <dbReference type="ARBA" id="ARBA00068864"/>
    </source>
</evidence>
<keyword evidence="5" id="KW-0813">Transport</keyword>
<reference evidence="17 18" key="1">
    <citation type="journal article" date="2019" name="Nat. Ecol. Evol.">
        <title>Megaphylogeny resolves global patterns of mushroom evolution.</title>
        <authorList>
            <person name="Varga T."/>
            <person name="Krizsan K."/>
            <person name="Foldi C."/>
            <person name="Dima B."/>
            <person name="Sanchez-Garcia M."/>
            <person name="Sanchez-Ramirez S."/>
            <person name="Szollosi G.J."/>
            <person name="Szarkandi J.G."/>
            <person name="Papp V."/>
            <person name="Albert L."/>
            <person name="Andreopoulos W."/>
            <person name="Angelini C."/>
            <person name="Antonin V."/>
            <person name="Barry K.W."/>
            <person name="Bougher N.L."/>
            <person name="Buchanan P."/>
            <person name="Buyck B."/>
            <person name="Bense V."/>
            <person name="Catcheside P."/>
            <person name="Chovatia M."/>
            <person name="Cooper J."/>
            <person name="Damon W."/>
            <person name="Desjardin D."/>
            <person name="Finy P."/>
            <person name="Geml J."/>
            <person name="Haridas S."/>
            <person name="Hughes K."/>
            <person name="Justo A."/>
            <person name="Karasinski D."/>
            <person name="Kautmanova I."/>
            <person name="Kiss B."/>
            <person name="Kocsube S."/>
            <person name="Kotiranta H."/>
            <person name="LaButti K.M."/>
            <person name="Lechner B.E."/>
            <person name="Liimatainen K."/>
            <person name="Lipzen A."/>
            <person name="Lukacs Z."/>
            <person name="Mihaltcheva S."/>
            <person name="Morgado L.N."/>
            <person name="Niskanen T."/>
            <person name="Noordeloos M.E."/>
            <person name="Ohm R.A."/>
            <person name="Ortiz-Santana B."/>
            <person name="Ovrebo C."/>
            <person name="Racz N."/>
            <person name="Riley R."/>
            <person name="Savchenko A."/>
            <person name="Shiryaev A."/>
            <person name="Soop K."/>
            <person name="Spirin V."/>
            <person name="Szebenyi C."/>
            <person name="Tomsovsky M."/>
            <person name="Tulloss R.E."/>
            <person name="Uehling J."/>
            <person name="Grigoriev I.V."/>
            <person name="Vagvolgyi C."/>
            <person name="Papp T."/>
            <person name="Martin F.M."/>
            <person name="Miettinen O."/>
            <person name="Hibbett D.S."/>
            <person name="Nagy L.G."/>
        </authorList>
    </citation>
    <scope>NUCLEOTIDE SEQUENCE [LARGE SCALE GENOMIC DNA]</scope>
    <source>
        <strain evidence="17 18">CBS 962.96</strain>
    </source>
</reference>
<feature type="compositionally biased region" description="Low complexity" evidence="15">
    <location>
        <begin position="200"/>
        <end position="217"/>
    </location>
</feature>
<evidence type="ECO:0000256" key="10">
    <source>
        <dbReference type="ARBA" id="ARBA00023242"/>
    </source>
</evidence>
<feature type="compositionally biased region" description="Low complexity" evidence="15">
    <location>
        <begin position="70"/>
        <end position="113"/>
    </location>
</feature>
<feature type="region of interest" description="Disordered" evidence="15">
    <location>
        <begin position="517"/>
        <end position="541"/>
    </location>
</feature>
<dbReference type="GO" id="GO:0031965">
    <property type="term" value="C:nuclear membrane"/>
    <property type="evidence" value="ECO:0007669"/>
    <property type="project" value="UniProtKB-SubCell"/>
</dbReference>
<dbReference type="EMBL" id="ML179035">
    <property type="protein sequence ID" value="THV08694.1"/>
    <property type="molecule type" value="Genomic_DNA"/>
</dbReference>
<dbReference type="OrthoDB" id="344345at2759"/>
<feature type="region of interest" description="Disordered" evidence="15">
    <location>
        <begin position="1"/>
        <end position="327"/>
    </location>
</feature>